<accession>A0ABR5FB32</accession>
<dbReference type="RefSeq" id="WP_047320836.1">
    <property type="nucleotide sequence ID" value="NZ_LDPO01000021.1"/>
</dbReference>
<reference evidence="1 2" key="1">
    <citation type="submission" date="2015-05" db="EMBL/GenBank/DDBJ databases">
        <title>Genome sequence of Mycobacterium heraklionense Davo strain.</title>
        <authorList>
            <person name="Greninger A.L."/>
            <person name="Cunningham G."/>
            <person name="Miller S."/>
        </authorList>
    </citation>
    <scope>NUCLEOTIDE SEQUENCE [LARGE SCALE GENOMIC DNA]</scope>
    <source>
        <strain evidence="1 2">Davo</strain>
    </source>
</reference>
<keyword evidence="2" id="KW-1185">Reference proteome</keyword>
<dbReference type="EMBL" id="LDPO01000021">
    <property type="protein sequence ID" value="KLO26482.1"/>
    <property type="molecule type" value="Genomic_DNA"/>
</dbReference>
<evidence type="ECO:0000313" key="2">
    <source>
        <dbReference type="Proteomes" id="UP000036464"/>
    </source>
</evidence>
<sequence>MSDWIGKHNREVQCYPLLRYREGMQSLGLLRKHKGTLLLTKAGIAAQRDTDRLWNHLAGRLIPKSAEKFETQATVLLLAYAAVSADSILPFDEIAALLAELGWRYSDGRSITESSLQHLLVYDVLINVTDQPVTRARRNIVSPAAAALAAKALGGN</sequence>
<evidence type="ECO:0000313" key="1">
    <source>
        <dbReference type="EMBL" id="KLO26482.1"/>
    </source>
</evidence>
<comment type="caution">
    <text evidence="1">The sequence shown here is derived from an EMBL/GenBank/DDBJ whole genome shotgun (WGS) entry which is preliminary data.</text>
</comment>
<organism evidence="1 2">
    <name type="scientific">Mycolicibacter heraklionensis</name>
    <dbReference type="NCBI Taxonomy" id="512402"/>
    <lineage>
        <taxon>Bacteria</taxon>
        <taxon>Bacillati</taxon>
        <taxon>Actinomycetota</taxon>
        <taxon>Actinomycetes</taxon>
        <taxon>Mycobacteriales</taxon>
        <taxon>Mycobacteriaceae</taxon>
        <taxon>Mycolicibacter</taxon>
    </lineage>
</organism>
<gene>
    <name evidence="1" type="ORF">ABW16_19470</name>
</gene>
<proteinExistence type="predicted"/>
<dbReference type="Proteomes" id="UP000036464">
    <property type="component" value="Unassembled WGS sequence"/>
</dbReference>
<name>A0ABR5FB32_9MYCO</name>
<protein>
    <submittedName>
        <fullName evidence="1">Uncharacterized protein</fullName>
    </submittedName>
</protein>